<dbReference type="OrthoDB" id="9922675at2759"/>
<dbReference type="GO" id="GO:0007218">
    <property type="term" value="P:neuropeptide signaling pathway"/>
    <property type="evidence" value="ECO:0007669"/>
    <property type="project" value="InterPro"/>
</dbReference>
<reference evidence="11 12" key="1">
    <citation type="submission" date="2019-07" db="EMBL/GenBank/DDBJ databases">
        <title>Draft genome assembly of a fouling barnacle, Amphibalanus amphitrite (Darwin, 1854): The first reference genome for Thecostraca.</title>
        <authorList>
            <person name="Kim W."/>
        </authorList>
    </citation>
    <scope>NUCLEOTIDE SEQUENCE [LARGE SCALE GENOMIC DNA]</scope>
    <source>
        <strain evidence="11">SNU_AA5</strain>
        <tissue evidence="11">Soma without cirri and trophi</tissue>
    </source>
</reference>
<comment type="similarity">
    <text evidence="2">Belongs to the 7B2 family.</text>
</comment>
<evidence type="ECO:0000313" key="11">
    <source>
        <dbReference type="EMBL" id="KAF0296663.1"/>
    </source>
</evidence>
<evidence type="ECO:0000256" key="3">
    <source>
        <dbReference type="ARBA" id="ARBA00019589"/>
    </source>
</evidence>
<dbReference type="GO" id="GO:0005576">
    <property type="term" value="C:extracellular region"/>
    <property type="evidence" value="ECO:0007669"/>
    <property type="project" value="UniProtKB-SubCell"/>
</dbReference>
<comment type="subcellular location">
    <subcellularLocation>
        <location evidence="1">Secreted</location>
    </subcellularLocation>
</comment>
<evidence type="ECO:0000256" key="4">
    <source>
        <dbReference type="ARBA" id="ARBA00022448"/>
    </source>
</evidence>
<keyword evidence="6 10" id="KW-0732">Signal</keyword>
<evidence type="ECO:0000256" key="5">
    <source>
        <dbReference type="ARBA" id="ARBA00022525"/>
    </source>
</evidence>
<dbReference type="InterPro" id="IPR007945">
    <property type="entry name" value="Secretogranin_V"/>
</dbReference>
<feature type="region of interest" description="Disordered" evidence="9">
    <location>
        <begin position="232"/>
        <end position="251"/>
    </location>
</feature>
<evidence type="ECO:0000313" key="12">
    <source>
        <dbReference type="Proteomes" id="UP000440578"/>
    </source>
</evidence>
<protein>
    <recommendedName>
        <fullName evidence="3">Neuroendocrine protein 7B2</fullName>
    </recommendedName>
</protein>
<gene>
    <name evidence="11" type="primary">SCG5</name>
    <name evidence="11" type="ORF">FJT64_005891</name>
</gene>
<proteinExistence type="inferred from homology"/>
<evidence type="ECO:0000256" key="9">
    <source>
        <dbReference type="SAM" id="MobiDB-lite"/>
    </source>
</evidence>
<feature type="signal peptide" evidence="10">
    <location>
        <begin position="1"/>
        <end position="16"/>
    </location>
</feature>
<dbReference type="PANTHER" id="PTHR12738">
    <property type="entry name" value="NEUROENDOCRINE PROTEIN 7B2"/>
    <property type="match status" value="1"/>
</dbReference>
<dbReference type="AlphaFoldDB" id="A0A6A4VSM0"/>
<name>A0A6A4VSM0_AMPAM</name>
<dbReference type="Proteomes" id="UP000440578">
    <property type="component" value="Unassembled WGS sequence"/>
</dbReference>
<keyword evidence="4" id="KW-0813">Transport</keyword>
<dbReference type="GO" id="GO:0030234">
    <property type="term" value="F:enzyme regulator activity"/>
    <property type="evidence" value="ECO:0007669"/>
    <property type="project" value="TreeGrafter"/>
</dbReference>
<dbReference type="EMBL" id="VIIS01001545">
    <property type="protein sequence ID" value="KAF0296663.1"/>
    <property type="molecule type" value="Genomic_DNA"/>
</dbReference>
<evidence type="ECO:0000256" key="2">
    <source>
        <dbReference type="ARBA" id="ARBA00006348"/>
    </source>
</evidence>
<sequence>MAIPLLLAGLAAVAYGGPHMEGPYNLADAFLQNVLQRYEPKDYPSPDYVEFMERALRHPSLQYDDLADPAAAGDGYGLADYDYRQAAPSLRDREFLQHSSLWGNQYVAGGAGEGSQHLRPEGSIKNQQVTKTDGVLPAYCEPPNPCPLGYTASDGCLETFENSAAFSRKYQARQECMCDTEHMFNCPDSTSDSEISALARSITNKGLDESALNSLMMDPEKSKVVAKKFHPSKRDNPYLQGERLPVAAKKG</sequence>
<evidence type="ECO:0000256" key="6">
    <source>
        <dbReference type="ARBA" id="ARBA00022729"/>
    </source>
</evidence>
<evidence type="ECO:0000256" key="10">
    <source>
        <dbReference type="SAM" id="SignalP"/>
    </source>
</evidence>
<feature type="chain" id="PRO_5025402890" description="Neuroendocrine protein 7B2" evidence="10">
    <location>
        <begin position="17"/>
        <end position="251"/>
    </location>
</feature>
<accession>A0A6A4VSM0</accession>
<comment type="caution">
    <text evidence="11">The sequence shown here is derived from an EMBL/GenBank/DDBJ whole genome shotgun (WGS) entry which is preliminary data.</text>
</comment>
<organism evidence="11 12">
    <name type="scientific">Amphibalanus amphitrite</name>
    <name type="common">Striped barnacle</name>
    <name type="synonym">Balanus amphitrite</name>
    <dbReference type="NCBI Taxonomy" id="1232801"/>
    <lineage>
        <taxon>Eukaryota</taxon>
        <taxon>Metazoa</taxon>
        <taxon>Ecdysozoa</taxon>
        <taxon>Arthropoda</taxon>
        <taxon>Crustacea</taxon>
        <taxon>Multicrustacea</taxon>
        <taxon>Cirripedia</taxon>
        <taxon>Thoracica</taxon>
        <taxon>Thoracicalcarea</taxon>
        <taxon>Balanomorpha</taxon>
        <taxon>Balanoidea</taxon>
        <taxon>Balanidae</taxon>
        <taxon>Amphibalaninae</taxon>
        <taxon>Amphibalanus</taxon>
    </lineage>
</organism>
<dbReference type="Pfam" id="PF05281">
    <property type="entry name" value="Secretogranin_V"/>
    <property type="match status" value="1"/>
</dbReference>
<dbReference type="GO" id="GO:0030141">
    <property type="term" value="C:secretory granule"/>
    <property type="evidence" value="ECO:0007669"/>
    <property type="project" value="InterPro"/>
</dbReference>
<keyword evidence="12" id="KW-1185">Reference proteome</keyword>
<evidence type="ECO:0000256" key="1">
    <source>
        <dbReference type="ARBA" id="ARBA00004613"/>
    </source>
</evidence>
<dbReference type="PANTHER" id="PTHR12738:SF0">
    <property type="entry name" value="NEUROENDOCRINE PROTEIN 7B2"/>
    <property type="match status" value="1"/>
</dbReference>
<evidence type="ECO:0000256" key="7">
    <source>
        <dbReference type="ARBA" id="ARBA00023157"/>
    </source>
</evidence>
<keyword evidence="5" id="KW-0964">Secreted</keyword>
<keyword evidence="8" id="KW-0143">Chaperone</keyword>
<keyword evidence="7" id="KW-1015">Disulfide bond</keyword>
<dbReference type="GO" id="GO:0046883">
    <property type="term" value="P:regulation of hormone secretion"/>
    <property type="evidence" value="ECO:0007669"/>
    <property type="project" value="TreeGrafter"/>
</dbReference>
<evidence type="ECO:0000256" key="8">
    <source>
        <dbReference type="ARBA" id="ARBA00023186"/>
    </source>
</evidence>